<feature type="coiled-coil region" evidence="1">
    <location>
        <begin position="12"/>
        <end position="39"/>
    </location>
</feature>
<keyword evidence="1" id="KW-0175">Coiled coil</keyword>
<evidence type="ECO:0000256" key="1">
    <source>
        <dbReference type="SAM" id="Coils"/>
    </source>
</evidence>
<keyword evidence="3" id="KW-1185">Reference proteome</keyword>
<name>A0ABM1F700_PRICU</name>
<dbReference type="GeneID" id="106820193"/>
<feature type="region of interest" description="Disordered" evidence="2">
    <location>
        <begin position="97"/>
        <end position="131"/>
    </location>
</feature>
<proteinExistence type="predicted"/>
<reference evidence="4" key="1">
    <citation type="submission" date="2025-08" db="UniProtKB">
        <authorList>
            <consortium name="RefSeq"/>
        </authorList>
    </citation>
    <scope>IDENTIFICATION</scope>
</reference>
<feature type="non-terminal residue" evidence="4">
    <location>
        <position position="131"/>
    </location>
</feature>
<feature type="compositionally biased region" description="Basic and acidic residues" evidence="2">
    <location>
        <begin position="97"/>
        <end position="118"/>
    </location>
</feature>
<evidence type="ECO:0000256" key="2">
    <source>
        <dbReference type="SAM" id="MobiDB-lite"/>
    </source>
</evidence>
<evidence type="ECO:0000313" key="4">
    <source>
        <dbReference type="RefSeq" id="XP_014680221.1"/>
    </source>
</evidence>
<protein>
    <submittedName>
        <fullName evidence="4">Cytospin-A-like</fullName>
    </submittedName>
</protein>
<dbReference type="Proteomes" id="UP000695022">
    <property type="component" value="Unplaced"/>
</dbReference>
<accession>A0ABM1F700</accession>
<dbReference type="RefSeq" id="XP_014680221.1">
    <property type="nucleotide sequence ID" value="XM_014824735.1"/>
</dbReference>
<organism evidence="3 4">
    <name type="scientific">Priapulus caudatus</name>
    <name type="common">Priapulid worm</name>
    <dbReference type="NCBI Taxonomy" id="37621"/>
    <lineage>
        <taxon>Eukaryota</taxon>
        <taxon>Metazoa</taxon>
        <taxon>Ecdysozoa</taxon>
        <taxon>Scalidophora</taxon>
        <taxon>Priapulida</taxon>
        <taxon>Priapulimorpha</taxon>
        <taxon>Priapulimorphida</taxon>
        <taxon>Priapulidae</taxon>
        <taxon>Priapulus</taxon>
    </lineage>
</organism>
<gene>
    <name evidence="4" type="primary">LOC106820193</name>
</gene>
<evidence type="ECO:0000313" key="3">
    <source>
        <dbReference type="Proteomes" id="UP000695022"/>
    </source>
</evidence>
<sequence length="131" mass="15162">MEETHYSTNEELQATVNELEEYQETVTDLAAERQRLCDEKQVLMGNLCSQTEKLEKCRAFADHLKSLLYDETIKTNFPERERHLAALLKQSQEEVQELRGSHEEATTKLHLATDRNKDSQGVIEALQDKAR</sequence>